<gene>
    <name evidence="1" type="ORF">NCGR_LOCUS48455</name>
</gene>
<keyword evidence="2" id="KW-1185">Reference proteome</keyword>
<accession>A0A811R514</accession>
<dbReference type="EMBL" id="CAJGYO010000013">
    <property type="protein sequence ID" value="CAD6265150.1"/>
    <property type="molecule type" value="Genomic_DNA"/>
</dbReference>
<name>A0A811R514_9POAL</name>
<organism evidence="1 2">
    <name type="scientific">Miscanthus lutarioriparius</name>
    <dbReference type="NCBI Taxonomy" id="422564"/>
    <lineage>
        <taxon>Eukaryota</taxon>
        <taxon>Viridiplantae</taxon>
        <taxon>Streptophyta</taxon>
        <taxon>Embryophyta</taxon>
        <taxon>Tracheophyta</taxon>
        <taxon>Spermatophyta</taxon>
        <taxon>Magnoliopsida</taxon>
        <taxon>Liliopsida</taxon>
        <taxon>Poales</taxon>
        <taxon>Poaceae</taxon>
        <taxon>PACMAD clade</taxon>
        <taxon>Panicoideae</taxon>
        <taxon>Andropogonodae</taxon>
        <taxon>Andropogoneae</taxon>
        <taxon>Saccharinae</taxon>
        <taxon>Miscanthus</taxon>
    </lineage>
</organism>
<sequence>MPTATTASGSCKLFHCFSQKDSLGFNLRSKTKNYVLMNHISLRQPNVDIILKEVIPDPKSTTIVLKKASSKTKK</sequence>
<dbReference type="Proteomes" id="UP000604825">
    <property type="component" value="Unassembled WGS sequence"/>
</dbReference>
<evidence type="ECO:0000313" key="1">
    <source>
        <dbReference type="EMBL" id="CAD6265150.1"/>
    </source>
</evidence>
<dbReference type="AlphaFoldDB" id="A0A811R514"/>
<protein>
    <submittedName>
        <fullName evidence="1">Uncharacterized protein</fullName>
    </submittedName>
</protein>
<evidence type="ECO:0000313" key="2">
    <source>
        <dbReference type="Proteomes" id="UP000604825"/>
    </source>
</evidence>
<proteinExistence type="predicted"/>
<comment type="caution">
    <text evidence="1">The sequence shown here is derived from an EMBL/GenBank/DDBJ whole genome shotgun (WGS) entry which is preliminary data.</text>
</comment>
<reference evidence="1" key="1">
    <citation type="submission" date="2020-10" db="EMBL/GenBank/DDBJ databases">
        <authorList>
            <person name="Han B."/>
            <person name="Lu T."/>
            <person name="Zhao Q."/>
            <person name="Huang X."/>
            <person name="Zhao Y."/>
        </authorList>
    </citation>
    <scope>NUCLEOTIDE SEQUENCE</scope>
</reference>